<gene>
    <name evidence="2" type="ORF">BO97DRAFT_229646</name>
</gene>
<proteinExistence type="predicted"/>
<accession>A0A395HM92</accession>
<reference evidence="2 3" key="1">
    <citation type="submission" date="2018-02" db="EMBL/GenBank/DDBJ databases">
        <title>The genomes of Aspergillus section Nigri reveals drivers in fungal speciation.</title>
        <authorList>
            <consortium name="DOE Joint Genome Institute"/>
            <person name="Vesth T.C."/>
            <person name="Nybo J."/>
            <person name="Theobald S."/>
            <person name="Brandl J."/>
            <person name="Frisvad J.C."/>
            <person name="Nielsen K.F."/>
            <person name="Lyhne E.K."/>
            <person name="Kogle M.E."/>
            <person name="Kuo A."/>
            <person name="Riley R."/>
            <person name="Clum A."/>
            <person name="Nolan M."/>
            <person name="Lipzen A."/>
            <person name="Salamov A."/>
            <person name="Henrissat B."/>
            <person name="Wiebenga A."/>
            <person name="De vries R.P."/>
            <person name="Grigoriev I.V."/>
            <person name="Mortensen U.H."/>
            <person name="Andersen M.R."/>
            <person name="Baker S.E."/>
        </authorList>
    </citation>
    <scope>NUCLEOTIDE SEQUENCE [LARGE SCALE GENOMIC DNA]</scope>
    <source>
        <strain evidence="2 3">CBS 101889</strain>
    </source>
</reference>
<keyword evidence="1" id="KW-0812">Transmembrane</keyword>
<feature type="transmembrane region" description="Helical" evidence="1">
    <location>
        <begin position="70"/>
        <end position="90"/>
    </location>
</feature>
<keyword evidence="3" id="KW-1185">Reference proteome</keyword>
<sequence>MNAPSRRRAGSNPIFLVGIKLARVWEVWWLNLFGAGLVGGKPSLLSIFSLRVAGYFSCFSGRRGQFELLTVLRVLVSVSGTAISGLRVLFHRFYQGCYSDFFSCLDGSLRAAWSPLVPASSRRHPRPTSTDNYILQLSENHDLPYLLL</sequence>
<protein>
    <submittedName>
        <fullName evidence="2">Uncharacterized protein</fullName>
    </submittedName>
</protein>
<evidence type="ECO:0000313" key="3">
    <source>
        <dbReference type="Proteomes" id="UP000248961"/>
    </source>
</evidence>
<dbReference type="GeneID" id="37195000"/>
<keyword evidence="1" id="KW-0472">Membrane</keyword>
<dbReference type="VEuPathDB" id="FungiDB:BO97DRAFT_229646"/>
<keyword evidence="1" id="KW-1133">Transmembrane helix</keyword>
<dbReference type="RefSeq" id="XP_025547132.1">
    <property type="nucleotide sequence ID" value="XM_025690711.1"/>
</dbReference>
<feature type="transmembrane region" description="Helical" evidence="1">
    <location>
        <begin position="28"/>
        <end position="50"/>
    </location>
</feature>
<evidence type="ECO:0000256" key="1">
    <source>
        <dbReference type="SAM" id="Phobius"/>
    </source>
</evidence>
<evidence type="ECO:0000313" key="2">
    <source>
        <dbReference type="EMBL" id="RAL07978.1"/>
    </source>
</evidence>
<name>A0A395HM92_ASPHC</name>
<dbReference type="EMBL" id="KZ824321">
    <property type="protein sequence ID" value="RAL07978.1"/>
    <property type="molecule type" value="Genomic_DNA"/>
</dbReference>
<organism evidence="2 3">
    <name type="scientific">Aspergillus homomorphus (strain CBS 101889)</name>
    <dbReference type="NCBI Taxonomy" id="1450537"/>
    <lineage>
        <taxon>Eukaryota</taxon>
        <taxon>Fungi</taxon>
        <taxon>Dikarya</taxon>
        <taxon>Ascomycota</taxon>
        <taxon>Pezizomycotina</taxon>
        <taxon>Eurotiomycetes</taxon>
        <taxon>Eurotiomycetidae</taxon>
        <taxon>Eurotiales</taxon>
        <taxon>Aspergillaceae</taxon>
        <taxon>Aspergillus</taxon>
        <taxon>Aspergillus subgen. Circumdati</taxon>
    </lineage>
</organism>
<dbReference type="Proteomes" id="UP000248961">
    <property type="component" value="Unassembled WGS sequence"/>
</dbReference>
<dbReference type="AlphaFoldDB" id="A0A395HM92"/>